<sequence>IYPVFHVSYLEPFKQRPGAEPPRPQGVEIEEETEYLVEEILDKRIHYNKVQYLVKWEGYPSSENSWEPLWHLDNAEEEIEGYEAANRDRPVARSRRRKARR</sequence>
<comment type="subcellular location">
    <subcellularLocation>
        <location evidence="1">Nucleus</location>
    </subcellularLocation>
</comment>
<proteinExistence type="predicted"/>
<evidence type="ECO:0000256" key="2">
    <source>
        <dbReference type="ARBA" id="ARBA00011353"/>
    </source>
</evidence>
<organism evidence="5 6">
    <name type="scientific">[Emmonsia] crescens</name>
    <dbReference type="NCBI Taxonomy" id="73230"/>
    <lineage>
        <taxon>Eukaryota</taxon>
        <taxon>Fungi</taxon>
        <taxon>Dikarya</taxon>
        <taxon>Ascomycota</taxon>
        <taxon>Pezizomycotina</taxon>
        <taxon>Eurotiomycetes</taxon>
        <taxon>Eurotiomycetidae</taxon>
        <taxon>Onygenales</taxon>
        <taxon>Ajellomycetaceae</taxon>
        <taxon>Emergomyces</taxon>
    </lineage>
</organism>
<evidence type="ECO:0000256" key="1">
    <source>
        <dbReference type="ARBA" id="ARBA00004123"/>
    </source>
</evidence>
<dbReference type="Pfam" id="PF00385">
    <property type="entry name" value="Chromo"/>
    <property type="match status" value="1"/>
</dbReference>
<dbReference type="Gene3D" id="2.40.50.40">
    <property type="match status" value="1"/>
</dbReference>
<dbReference type="SUPFAM" id="SSF54160">
    <property type="entry name" value="Chromo domain-like"/>
    <property type="match status" value="1"/>
</dbReference>
<dbReference type="InterPro" id="IPR023780">
    <property type="entry name" value="Chromo_domain"/>
</dbReference>
<dbReference type="VEuPathDB" id="FungiDB:EMCG_07334"/>
<dbReference type="PRINTS" id="PR00504">
    <property type="entry name" value="CHROMODOMAIN"/>
</dbReference>
<dbReference type="PANTHER" id="PTHR22812">
    <property type="entry name" value="CHROMOBOX PROTEIN"/>
    <property type="match status" value="1"/>
</dbReference>
<dbReference type="InterPro" id="IPR016197">
    <property type="entry name" value="Chromo-like_dom_sf"/>
</dbReference>
<evidence type="ECO:0000313" key="5">
    <source>
        <dbReference type="EMBL" id="KKZ66976.1"/>
    </source>
</evidence>
<keyword evidence="3" id="KW-0539">Nucleus</keyword>
<dbReference type="InterPro" id="IPR017984">
    <property type="entry name" value="Chromo_dom_subgr"/>
</dbReference>
<dbReference type="EMBL" id="LCZI01000362">
    <property type="protein sequence ID" value="KKZ66976.1"/>
    <property type="molecule type" value="Genomic_DNA"/>
</dbReference>
<dbReference type="PROSITE" id="PS50013">
    <property type="entry name" value="CHROMO_2"/>
    <property type="match status" value="1"/>
</dbReference>
<dbReference type="PROSITE" id="PS00598">
    <property type="entry name" value="CHROMO_1"/>
    <property type="match status" value="1"/>
</dbReference>
<evidence type="ECO:0000313" key="6">
    <source>
        <dbReference type="Proteomes" id="UP000034164"/>
    </source>
</evidence>
<dbReference type="OrthoDB" id="4177918at2759"/>
<dbReference type="AlphaFoldDB" id="A0A0G2JB72"/>
<feature type="domain" description="Chromo" evidence="4">
    <location>
        <begin position="35"/>
        <end position="94"/>
    </location>
</feature>
<accession>A0A0G2JB72</accession>
<dbReference type="CDD" id="cd00024">
    <property type="entry name" value="CD_CSD"/>
    <property type="match status" value="1"/>
</dbReference>
<dbReference type="SMART" id="SM00298">
    <property type="entry name" value="CHROMO"/>
    <property type="match status" value="1"/>
</dbReference>
<dbReference type="GO" id="GO:0006338">
    <property type="term" value="P:chromatin remodeling"/>
    <property type="evidence" value="ECO:0007669"/>
    <property type="project" value="UniProtKB-ARBA"/>
</dbReference>
<comment type="subunit">
    <text evidence="2">Component of the NuA4 histone acetyltransferase complex.</text>
</comment>
<name>A0A0G2JB72_9EURO</name>
<dbReference type="InterPro" id="IPR051219">
    <property type="entry name" value="Heterochromatin_chromo-domain"/>
</dbReference>
<dbReference type="InterPro" id="IPR000953">
    <property type="entry name" value="Chromo/chromo_shadow_dom"/>
</dbReference>
<evidence type="ECO:0000259" key="4">
    <source>
        <dbReference type="PROSITE" id="PS50013"/>
    </source>
</evidence>
<gene>
    <name evidence="5" type="ORF">EMCG_07334</name>
</gene>
<reference evidence="6" key="1">
    <citation type="journal article" date="2015" name="PLoS Genet.">
        <title>The dynamic genome and transcriptome of the human fungal pathogen Blastomyces and close relative Emmonsia.</title>
        <authorList>
            <person name="Munoz J.F."/>
            <person name="Gauthier G.M."/>
            <person name="Desjardins C.A."/>
            <person name="Gallo J.E."/>
            <person name="Holder J."/>
            <person name="Sullivan T.D."/>
            <person name="Marty A.J."/>
            <person name="Carmen J.C."/>
            <person name="Chen Z."/>
            <person name="Ding L."/>
            <person name="Gujja S."/>
            <person name="Magrini V."/>
            <person name="Misas E."/>
            <person name="Mitreva M."/>
            <person name="Priest M."/>
            <person name="Saif S."/>
            <person name="Whiston E.A."/>
            <person name="Young S."/>
            <person name="Zeng Q."/>
            <person name="Goldman W.E."/>
            <person name="Mardis E.R."/>
            <person name="Taylor J.W."/>
            <person name="McEwen J.G."/>
            <person name="Clay O.K."/>
            <person name="Klein B.S."/>
            <person name="Cuomo C.A."/>
        </authorList>
    </citation>
    <scope>NUCLEOTIDE SEQUENCE [LARGE SCALE GENOMIC DNA]</scope>
    <source>
        <strain evidence="6">UAMH 3008</strain>
    </source>
</reference>
<feature type="non-terminal residue" evidence="5">
    <location>
        <position position="1"/>
    </location>
</feature>
<dbReference type="Proteomes" id="UP000034164">
    <property type="component" value="Unassembled WGS sequence"/>
</dbReference>
<comment type="caution">
    <text evidence="5">The sequence shown here is derived from an EMBL/GenBank/DDBJ whole genome shotgun (WGS) entry which is preliminary data.</text>
</comment>
<dbReference type="GO" id="GO:0005634">
    <property type="term" value="C:nucleus"/>
    <property type="evidence" value="ECO:0007669"/>
    <property type="project" value="UniProtKB-SubCell"/>
</dbReference>
<evidence type="ECO:0000256" key="3">
    <source>
        <dbReference type="ARBA" id="ARBA00023242"/>
    </source>
</evidence>
<dbReference type="InterPro" id="IPR023779">
    <property type="entry name" value="Chromodomain_CS"/>
</dbReference>
<protein>
    <recommendedName>
        <fullName evidence="4">Chromo domain-containing protein</fullName>
    </recommendedName>
</protein>